<dbReference type="AlphaFoldDB" id="A0A645F8E7"/>
<accession>A0A645F8E7</accession>
<protein>
    <submittedName>
        <fullName evidence="1">Uncharacterized protein</fullName>
    </submittedName>
</protein>
<sequence>MAQRQIAAAAFIIEQFFMMPIYSGVDDVGELSVRYEVFLEPDSLKIHNDTGSYRFHLFTYKVEASAGNGIDKM</sequence>
<gene>
    <name evidence="1" type="ORF">SDC9_157189</name>
</gene>
<name>A0A645F8E7_9ZZZZ</name>
<evidence type="ECO:0000313" key="1">
    <source>
        <dbReference type="EMBL" id="MPN09896.1"/>
    </source>
</evidence>
<proteinExistence type="predicted"/>
<organism evidence="1">
    <name type="scientific">bioreactor metagenome</name>
    <dbReference type="NCBI Taxonomy" id="1076179"/>
    <lineage>
        <taxon>unclassified sequences</taxon>
        <taxon>metagenomes</taxon>
        <taxon>ecological metagenomes</taxon>
    </lineage>
</organism>
<comment type="caution">
    <text evidence="1">The sequence shown here is derived from an EMBL/GenBank/DDBJ whole genome shotgun (WGS) entry which is preliminary data.</text>
</comment>
<dbReference type="EMBL" id="VSSQ01056027">
    <property type="protein sequence ID" value="MPN09896.1"/>
    <property type="molecule type" value="Genomic_DNA"/>
</dbReference>
<reference evidence="1" key="1">
    <citation type="submission" date="2019-08" db="EMBL/GenBank/DDBJ databases">
        <authorList>
            <person name="Kucharzyk K."/>
            <person name="Murdoch R.W."/>
            <person name="Higgins S."/>
            <person name="Loffler F."/>
        </authorList>
    </citation>
    <scope>NUCLEOTIDE SEQUENCE</scope>
</reference>